<feature type="chain" id="PRO_5044709195" evidence="2">
    <location>
        <begin position="21"/>
        <end position="132"/>
    </location>
</feature>
<reference evidence="4 5" key="1">
    <citation type="submission" date="2025-04" db="UniProtKB">
        <authorList>
            <consortium name="RefSeq"/>
        </authorList>
    </citation>
    <scope>IDENTIFICATION</scope>
    <source>
        <tissue evidence="4 5">Whole body</tissue>
    </source>
</reference>
<dbReference type="RefSeq" id="XP_026669195.1">
    <property type="nucleotide sequence ID" value="XM_026813394.1"/>
</dbReference>
<feature type="region of interest" description="Disordered" evidence="1">
    <location>
        <begin position="73"/>
        <end position="132"/>
    </location>
</feature>
<dbReference type="KEGG" id="ccal:113464312"/>
<dbReference type="Proteomes" id="UP000694925">
    <property type="component" value="Unplaced"/>
</dbReference>
<evidence type="ECO:0000313" key="5">
    <source>
        <dbReference type="RefSeq" id="XP_026669195.1"/>
    </source>
</evidence>
<keyword evidence="3" id="KW-1185">Reference proteome</keyword>
<feature type="signal peptide" evidence="2">
    <location>
        <begin position="1"/>
        <end position="20"/>
    </location>
</feature>
<organism evidence="3 5">
    <name type="scientific">Ceratina calcarata</name>
    <dbReference type="NCBI Taxonomy" id="156304"/>
    <lineage>
        <taxon>Eukaryota</taxon>
        <taxon>Metazoa</taxon>
        <taxon>Ecdysozoa</taxon>
        <taxon>Arthropoda</taxon>
        <taxon>Hexapoda</taxon>
        <taxon>Insecta</taxon>
        <taxon>Pterygota</taxon>
        <taxon>Neoptera</taxon>
        <taxon>Endopterygota</taxon>
        <taxon>Hymenoptera</taxon>
        <taxon>Apocrita</taxon>
        <taxon>Aculeata</taxon>
        <taxon>Apoidea</taxon>
        <taxon>Anthophila</taxon>
        <taxon>Apidae</taxon>
        <taxon>Ceratina</taxon>
        <taxon>Zadontomerus</taxon>
    </lineage>
</organism>
<name>A0AAJ7S0I5_9HYME</name>
<dbReference type="AlphaFoldDB" id="A0AAJ7S0I5"/>
<dbReference type="RefSeq" id="XP_026669194.1">
    <property type="nucleotide sequence ID" value="XM_026813393.1"/>
</dbReference>
<gene>
    <name evidence="4 5" type="primary">LOC113464312</name>
</gene>
<evidence type="ECO:0000256" key="1">
    <source>
        <dbReference type="SAM" id="MobiDB-lite"/>
    </source>
</evidence>
<keyword evidence="2" id="KW-0732">Signal</keyword>
<proteinExistence type="predicted"/>
<feature type="compositionally biased region" description="Polar residues" evidence="1">
    <location>
        <begin position="84"/>
        <end position="120"/>
    </location>
</feature>
<evidence type="ECO:0000313" key="3">
    <source>
        <dbReference type="Proteomes" id="UP000694925"/>
    </source>
</evidence>
<dbReference type="GeneID" id="113464312"/>
<feature type="compositionally biased region" description="Basic and acidic residues" evidence="1">
    <location>
        <begin position="73"/>
        <end position="83"/>
    </location>
</feature>
<evidence type="ECO:0000313" key="4">
    <source>
        <dbReference type="RefSeq" id="XP_026669194.1"/>
    </source>
</evidence>
<evidence type="ECO:0000256" key="2">
    <source>
        <dbReference type="SAM" id="SignalP"/>
    </source>
</evidence>
<accession>A0AAJ7S0I5</accession>
<protein>
    <submittedName>
        <fullName evidence="4">Uncharacterized protein LOC113464312 isoform X1</fullName>
    </submittedName>
    <submittedName>
        <fullName evidence="5">Uncharacterized protein LOC113464312 isoform X2</fullName>
    </submittedName>
</protein>
<sequence>MPLPLIVILNLIVCTCQVLSQSNTYDYSDQRPWSLVYALYPFYNTETLLQVWRGDNAVDISANVITVTPQEQEQRDLYSEDVQRNNTGLKSQNNFSYFSNDSRNINKEQLSTNRQRLSNYRSKRKDISSQNE</sequence>